<gene>
    <name evidence="2" type="ORF">HMPREF2086_01293</name>
</gene>
<dbReference type="Proteomes" id="UP000018731">
    <property type="component" value="Unassembled WGS sequence"/>
</dbReference>
<keyword evidence="1" id="KW-0732">Signal</keyword>
<dbReference type="RefSeq" id="WP_023928035.1">
    <property type="nucleotide sequence ID" value="NZ_KI669454.1"/>
</dbReference>
<dbReference type="HOGENOM" id="CLU_1553159_0_0_7"/>
<evidence type="ECO:0000313" key="2">
    <source>
        <dbReference type="EMBL" id="ETD23488.1"/>
    </source>
</evidence>
<dbReference type="EMBL" id="AZJI01000005">
    <property type="protein sequence ID" value="ETD23488.1"/>
    <property type="molecule type" value="Genomic_DNA"/>
</dbReference>
<feature type="chain" id="PRO_5004767391" description="Lipoprotein" evidence="1">
    <location>
        <begin position="23"/>
        <end position="172"/>
    </location>
</feature>
<proteinExistence type="predicted"/>
<reference evidence="2 3" key="1">
    <citation type="journal article" date="2014" name="Genome Announc.">
        <title>Draft genome sequences of six enterohepatic helicobacter species isolated from humans and one from rhesus macaques.</title>
        <authorList>
            <person name="Shen Z."/>
            <person name="Sheh A."/>
            <person name="Young S.K."/>
            <person name="Abouelliel A."/>
            <person name="Ward D.V."/>
            <person name="Earl A.M."/>
            <person name="Fox J.G."/>
        </authorList>
    </citation>
    <scope>NUCLEOTIDE SEQUENCE [LARGE SCALE GENOMIC DNA]</scope>
    <source>
        <strain evidence="2 3">MIT 99-5501</strain>
    </source>
</reference>
<feature type="signal peptide" evidence="1">
    <location>
        <begin position="1"/>
        <end position="22"/>
    </location>
</feature>
<organism evidence="2 3">
    <name type="scientific">Helicobacter macacae MIT 99-5501</name>
    <dbReference type="NCBI Taxonomy" id="1357400"/>
    <lineage>
        <taxon>Bacteria</taxon>
        <taxon>Pseudomonadati</taxon>
        <taxon>Campylobacterota</taxon>
        <taxon>Epsilonproteobacteria</taxon>
        <taxon>Campylobacterales</taxon>
        <taxon>Helicobacteraceae</taxon>
        <taxon>Helicobacter</taxon>
    </lineage>
</organism>
<protein>
    <recommendedName>
        <fullName evidence="4">Lipoprotein</fullName>
    </recommendedName>
</protein>
<dbReference type="AlphaFoldDB" id="V8C7W5"/>
<dbReference type="OrthoDB" id="5326413at2"/>
<name>V8C7W5_9HELI</name>
<accession>V8C7W5</accession>
<dbReference type="PROSITE" id="PS51257">
    <property type="entry name" value="PROKAR_LIPOPROTEIN"/>
    <property type="match status" value="1"/>
</dbReference>
<sequence length="172" mass="18521">MNARLVIIFGVVVSAFFMSACAPMPNQLVYGAQDSAYLGFNIEGNSRLSNPPSDRARIYFGRASSFIGVAISYKAYFAYNPPANGFGGYRISKDMAQGSFGELSSGAKFVADVGGGTPLVVFGNTEEISYLVFTPTAGRVYCIEGEVIAGNFIGRPNLKFVDRMRCEVLFGK</sequence>
<evidence type="ECO:0000256" key="1">
    <source>
        <dbReference type="SAM" id="SignalP"/>
    </source>
</evidence>
<keyword evidence="3" id="KW-1185">Reference proteome</keyword>
<comment type="caution">
    <text evidence="2">The sequence shown here is derived from an EMBL/GenBank/DDBJ whole genome shotgun (WGS) entry which is preliminary data.</text>
</comment>
<dbReference type="PATRIC" id="fig|1357400.3.peg.1734"/>
<evidence type="ECO:0000313" key="3">
    <source>
        <dbReference type="Proteomes" id="UP000018731"/>
    </source>
</evidence>
<evidence type="ECO:0008006" key="4">
    <source>
        <dbReference type="Google" id="ProtNLM"/>
    </source>
</evidence>
<dbReference type="eggNOG" id="ENOG502ZR2V">
    <property type="taxonomic scope" value="Bacteria"/>
</dbReference>